<dbReference type="HOGENOM" id="CLU_008287_18_2_7"/>
<gene>
    <name evidence="15" type="ORF">HMPREF2086_01278</name>
</gene>
<name>V8C7V3_9HELI</name>
<evidence type="ECO:0000256" key="4">
    <source>
        <dbReference type="ARBA" id="ARBA00022692"/>
    </source>
</evidence>
<keyword evidence="4 10" id="KW-0812">Transmembrane</keyword>
<feature type="compositionally biased region" description="Low complexity" evidence="12">
    <location>
        <begin position="94"/>
        <end position="118"/>
    </location>
</feature>
<feature type="domain" description="TonB-dependent receptor-like beta-barrel" evidence="13">
    <location>
        <begin position="396"/>
        <end position="839"/>
    </location>
</feature>
<keyword evidence="2 10" id="KW-0813">Transport</keyword>
<evidence type="ECO:0000256" key="6">
    <source>
        <dbReference type="ARBA" id="ARBA00023065"/>
    </source>
</evidence>
<dbReference type="InterPro" id="IPR039426">
    <property type="entry name" value="TonB-dep_rcpt-like"/>
</dbReference>
<evidence type="ECO:0000256" key="8">
    <source>
        <dbReference type="ARBA" id="ARBA00023136"/>
    </source>
</evidence>
<feature type="compositionally biased region" description="Low complexity" evidence="12">
    <location>
        <begin position="137"/>
        <end position="149"/>
    </location>
</feature>
<evidence type="ECO:0000256" key="7">
    <source>
        <dbReference type="ARBA" id="ARBA00023077"/>
    </source>
</evidence>
<evidence type="ECO:0000259" key="14">
    <source>
        <dbReference type="Pfam" id="PF07715"/>
    </source>
</evidence>
<dbReference type="PANTHER" id="PTHR30069:SF53">
    <property type="entry name" value="COLICIN I RECEPTOR-RELATED"/>
    <property type="match status" value="1"/>
</dbReference>
<evidence type="ECO:0000256" key="1">
    <source>
        <dbReference type="ARBA" id="ARBA00004571"/>
    </source>
</evidence>
<comment type="subcellular location">
    <subcellularLocation>
        <location evidence="1 10">Cell outer membrane</location>
        <topology evidence="1 10">Multi-pass membrane protein</topology>
    </subcellularLocation>
</comment>
<dbReference type="PANTHER" id="PTHR30069">
    <property type="entry name" value="TONB-DEPENDENT OUTER MEMBRANE RECEPTOR"/>
    <property type="match status" value="1"/>
</dbReference>
<evidence type="ECO:0000256" key="5">
    <source>
        <dbReference type="ARBA" id="ARBA00022729"/>
    </source>
</evidence>
<dbReference type="eggNOG" id="COG4771">
    <property type="taxonomic scope" value="Bacteria"/>
</dbReference>
<keyword evidence="16" id="KW-1185">Reference proteome</keyword>
<dbReference type="Proteomes" id="UP000018731">
    <property type="component" value="Unassembled WGS sequence"/>
</dbReference>
<dbReference type="EMBL" id="AZJI01000005">
    <property type="protein sequence ID" value="ETD23473.1"/>
    <property type="molecule type" value="Genomic_DNA"/>
</dbReference>
<dbReference type="PATRIC" id="fig|1357400.3.peg.1714"/>
<evidence type="ECO:0000313" key="15">
    <source>
        <dbReference type="EMBL" id="ETD23473.1"/>
    </source>
</evidence>
<keyword evidence="3 10" id="KW-1134">Transmembrane beta strand</keyword>
<accession>V8C7V3</accession>
<feature type="domain" description="TonB-dependent receptor plug" evidence="14">
    <location>
        <begin position="195"/>
        <end position="306"/>
    </location>
</feature>
<dbReference type="Pfam" id="PF00593">
    <property type="entry name" value="TonB_dep_Rec_b-barrel"/>
    <property type="match status" value="1"/>
</dbReference>
<sequence>MQTPRKLSASTLASLPPHLPIQPLSNLLKNQIHSRKPLTQATFKQNIALSAIAFLSLSSVLNANPNEINLQGGGAAQNTTQNVLEKNSTKEHSTQTTSQNPQTTSQNSTQNPISTNQSDYQANSSQDSLIDSLQNPQTTSQDSTIDSTQNIQTNQYDKKSKRYNKLIKHESKYDDLQAKQLDRVVVSASGYEQDIKNAPASVSIIPKEEILTRPVRDIGEAVQDVPGVYVESDKTGFNKISMRGLSSAYTLILIDGKRQNVAQGFSSNGFGEALNANIPPLSMIERIEVIRGPASTIYGSDAMGGVINIITKKHTDKTQSGMQLDAKFSENPNVFGNIYGANGYVTTPLLKNMLSLNLRGGYKIGEQNTFLKPAGLNGTNGGSGGGTNPYTNPYATHSATGFTNWNAGLRLNYTPEPHNSLYFDAEAYFARVGSLNTSRNQITGIRDFYKINSVLNHDANYDWGKINTYVQYSATLWASHYGYTANTSTPSTSASVAVGASKGAGVNWGAASINQDVVFQSTYNNSFDLGWAGAIIFNGGVYYLYENLWRKSNGTKMDMHQVALFGEAEYLINEYISTTLGLRINYSNKFNSLAVPNPRFYLNVNPTNYLTFKAGISSGVLAPQLSYLYDGWNMTSANAGVLGNKNIQPEKSWNYELSGILDFEAVNLTLTGYYTDFRDKISTQPYTDATCTNDSTCSIVRNVDKSLITGAEASFKLKPIYYGIGLDMSYSFAYTKILSAASQGSANAEYYKGEPLNLIPRHSFVIKPSYKIGGFEAFLRWSGKFQTPTPTPAPNNSTAGNNLVRGAIGKYYKNYQILDLSLSYKFSNGLGATFAVNNLLNTNFWEPILFSSNQNYTNQYQRILPSRNYWLTLRYDF</sequence>
<dbReference type="Gene3D" id="2.40.170.20">
    <property type="entry name" value="TonB-dependent receptor, beta-barrel domain"/>
    <property type="match status" value="1"/>
</dbReference>
<reference evidence="15 16" key="1">
    <citation type="journal article" date="2014" name="Genome Announc.">
        <title>Draft genome sequences of six enterohepatic helicobacter species isolated from humans and one from rhesus macaques.</title>
        <authorList>
            <person name="Shen Z."/>
            <person name="Sheh A."/>
            <person name="Young S.K."/>
            <person name="Abouelliel A."/>
            <person name="Ward D.V."/>
            <person name="Earl A.M."/>
            <person name="Fox J.G."/>
        </authorList>
    </citation>
    <scope>NUCLEOTIDE SEQUENCE [LARGE SCALE GENOMIC DNA]</scope>
    <source>
        <strain evidence="15 16">MIT 99-5501</strain>
    </source>
</reference>
<evidence type="ECO:0000256" key="9">
    <source>
        <dbReference type="ARBA" id="ARBA00023237"/>
    </source>
</evidence>
<dbReference type="InterPro" id="IPR037066">
    <property type="entry name" value="Plug_dom_sf"/>
</dbReference>
<keyword evidence="5" id="KW-0732">Signal</keyword>
<evidence type="ECO:0000256" key="2">
    <source>
        <dbReference type="ARBA" id="ARBA00022448"/>
    </source>
</evidence>
<dbReference type="InterPro" id="IPR012910">
    <property type="entry name" value="Plug_dom"/>
</dbReference>
<dbReference type="GO" id="GO:0009279">
    <property type="term" value="C:cell outer membrane"/>
    <property type="evidence" value="ECO:0007669"/>
    <property type="project" value="UniProtKB-SubCell"/>
</dbReference>
<dbReference type="SUPFAM" id="SSF56935">
    <property type="entry name" value="Porins"/>
    <property type="match status" value="1"/>
</dbReference>
<dbReference type="STRING" id="1357400.HMPREF2086_01278"/>
<evidence type="ECO:0000256" key="12">
    <source>
        <dbReference type="SAM" id="MobiDB-lite"/>
    </source>
</evidence>
<comment type="similarity">
    <text evidence="10 11">Belongs to the TonB-dependent receptor family.</text>
</comment>
<dbReference type="InterPro" id="IPR000531">
    <property type="entry name" value="Beta-barrel_TonB"/>
</dbReference>
<dbReference type="GO" id="GO:0015344">
    <property type="term" value="F:siderophore uptake transmembrane transporter activity"/>
    <property type="evidence" value="ECO:0007669"/>
    <property type="project" value="TreeGrafter"/>
</dbReference>
<dbReference type="GO" id="GO:0044718">
    <property type="term" value="P:siderophore transmembrane transport"/>
    <property type="evidence" value="ECO:0007669"/>
    <property type="project" value="TreeGrafter"/>
</dbReference>
<evidence type="ECO:0000256" key="10">
    <source>
        <dbReference type="PROSITE-ProRule" id="PRU01360"/>
    </source>
</evidence>
<feature type="compositionally biased region" description="Polar residues" evidence="12">
    <location>
        <begin position="119"/>
        <end position="136"/>
    </location>
</feature>
<comment type="caution">
    <text evidence="15">The sequence shown here is derived from an EMBL/GenBank/DDBJ whole genome shotgun (WGS) entry which is preliminary data.</text>
</comment>
<dbReference type="Pfam" id="PF07715">
    <property type="entry name" value="Plug"/>
    <property type="match status" value="1"/>
</dbReference>
<keyword evidence="8 10" id="KW-0472">Membrane</keyword>
<evidence type="ECO:0000259" key="13">
    <source>
        <dbReference type="Pfam" id="PF00593"/>
    </source>
</evidence>
<keyword evidence="9 10" id="KW-0998">Cell outer membrane</keyword>
<keyword evidence="7 11" id="KW-0798">TonB box</keyword>
<evidence type="ECO:0000256" key="3">
    <source>
        <dbReference type="ARBA" id="ARBA00022452"/>
    </source>
</evidence>
<dbReference type="PROSITE" id="PS52016">
    <property type="entry name" value="TONB_DEPENDENT_REC_3"/>
    <property type="match status" value="1"/>
</dbReference>
<protein>
    <recommendedName>
        <fullName evidence="17">TonB-dependent receptor plug domain-containing protein</fullName>
    </recommendedName>
</protein>
<evidence type="ECO:0000313" key="16">
    <source>
        <dbReference type="Proteomes" id="UP000018731"/>
    </source>
</evidence>
<evidence type="ECO:0000256" key="11">
    <source>
        <dbReference type="RuleBase" id="RU003357"/>
    </source>
</evidence>
<dbReference type="OrthoDB" id="5389752at2"/>
<feature type="region of interest" description="Disordered" evidence="12">
    <location>
        <begin position="85"/>
        <end position="157"/>
    </location>
</feature>
<dbReference type="RefSeq" id="WP_023928020.1">
    <property type="nucleotide sequence ID" value="NZ_KI669454.1"/>
</dbReference>
<dbReference type="CDD" id="cd01347">
    <property type="entry name" value="ligand_gated_channel"/>
    <property type="match status" value="1"/>
</dbReference>
<keyword evidence="6" id="KW-0406">Ion transport</keyword>
<dbReference type="AlphaFoldDB" id="V8C7V3"/>
<organism evidence="15 16">
    <name type="scientific">Helicobacter macacae MIT 99-5501</name>
    <dbReference type="NCBI Taxonomy" id="1357400"/>
    <lineage>
        <taxon>Bacteria</taxon>
        <taxon>Pseudomonadati</taxon>
        <taxon>Campylobacterota</taxon>
        <taxon>Epsilonproteobacteria</taxon>
        <taxon>Campylobacterales</taxon>
        <taxon>Helicobacteraceae</taxon>
        <taxon>Helicobacter</taxon>
    </lineage>
</organism>
<proteinExistence type="inferred from homology"/>
<dbReference type="Gene3D" id="2.170.130.10">
    <property type="entry name" value="TonB-dependent receptor, plug domain"/>
    <property type="match status" value="1"/>
</dbReference>
<evidence type="ECO:0008006" key="17">
    <source>
        <dbReference type="Google" id="ProtNLM"/>
    </source>
</evidence>
<dbReference type="InterPro" id="IPR036942">
    <property type="entry name" value="Beta-barrel_TonB_sf"/>
</dbReference>